<dbReference type="RefSeq" id="WP_149852538.1">
    <property type="nucleotide sequence ID" value="NZ_VUOB01000052.1"/>
</dbReference>
<protein>
    <submittedName>
        <fullName evidence="8">Class I SAM-dependent methyltransferase</fullName>
    </submittedName>
</protein>
<evidence type="ECO:0000256" key="1">
    <source>
        <dbReference type="ARBA" id="ARBA00004792"/>
    </source>
</evidence>
<dbReference type="InterPro" id="IPR029063">
    <property type="entry name" value="SAM-dependent_MTases_sf"/>
</dbReference>
<reference evidence="8 9" key="2">
    <citation type="submission" date="2019-09" db="EMBL/GenBank/DDBJ databases">
        <authorList>
            <person name="Jin C."/>
        </authorList>
    </citation>
    <scope>NUCLEOTIDE SEQUENCE [LARGE SCALE GENOMIC DNA]</scope>
    <source>
        <strain evidence="8 9">AN110305</strain>
    </source>
</reference>
<keyword evidence="2 8" id="KW-0489">Methyltransferase</keyword>
<dbReference type="Pfam" id="PF13578">
    <property type="entry name" value="Methyltransf_24"/>
    <property type="match status" value="1"/>
</dbReference>
<gene>
    <name evidence="8" type="ORF">F0L68_26575</name>
</gene>
<comment type="pathway">
    <text evidence="1">Antibiotic biosynthesis.</text>
</comment>
<proteinExistence type="predicted"/>
<comment type="caution">
    <text evidence="8">The sequence shown here is derived from an EMBL/GenBank/DDBJ whole genome shotgun (WGS) entry which is preliminary data.</text>
</comment>
<dbReference type="Proteomes" id="UP000323454">
    <property type="component" value="Unassembled WGS sequence"/>
</dbReference>
<dbReference type="EMBL" id="VUOB01000052">
    <property type="protein sequence ID" value="KAA2256349.1"/>
    <property type="molecule type" value="Genomic_DNA"/>
</dbReference>
<name>A0A5B2X0G2_9PSEU</name>
<keyword evidence="4" id="KW-0949">S-adenosyl-L-methionine</keyword>
<dbReference type="GO" id="GO:0032259">
    <property type="term" value="P:methylation"/>
    <property type="evidence" value="ECO:0007669"/>
    <property type="project" value="UniProtKB-KW"/>
</dbReference>
<keyword evidence="9" id="KW-1185">Reference proteome</keyword>
<evidence type="ECO:0000256" key="2">
    <source>
        <dbReference type="ARBA" id="ARBA00022603"/>
    </source>
</evidence>
<feature type="domain" description="Methyltransferase MycE N-terminal" evidence="7">
    <location>
        <begin position="11"/>
        <end position="116"/>
    </location>
</feature>
<dbReference type="Pfam" id="PF17843">
    <property type="entry name" value="MycE_N"/>
    <property type="match status" value="1"/>
</dbReference>
<evidence type="ECO:0000256" key="6">
    <source>
        <dbReference type="SAM" id="MobiDB-lite"/>
    </source>
</evidence>
<evidence type="ECO:0000256" key="3">
    <source>
        <dbReference type="ARBA" id="ARBA00022679"/>
    </source>
</evidence>
<evidence type="ECO:0000259" key="7">
    <source>
        <dbReference type="Pfam" id="PF17843"/>
    </source>
</evidence>
<evidence type="ECO:0000256" key="4">
    <source>
        <dbReference type="ARBA" id="ARBA00022691"/>
    </source>
</evidence>
<dbReference type="GO" id="GO:0008168">
    <property type="term" value="F:methyltransferase activity"/>
    <property type="evidence" value="ECO:0007669"/>
    <property type="project" value="UniProtKB-KW"/>
</dbReference>
<evidence type="ECO:0000256" key="5">
    <source>
        <dbReference type="ARBA" id="ARBA00023194"/>
    </source>
</evidence>
<sequence length="392" mass="42276">MTLAGDDVLVADLLDIAERSDAEASAAIAGLDPERVAVAVLREIAARARLRPEPPDPVTVALDLGFADRRLGFAITLGAGKAEVAVGGDAEAPVLIRQNLVELLRAVFGPAGRHDASRELVVEHVPGPGAAEADAANRRVSLGVLAANQLVGAVSGRPADLTELAVRFQSDKWGSHWYTPNYERYFAPYRDARVKILEIGIGGYGDPQAGGASLRMWKHYFRRGLVYGMDIHEKTGIDEPRLRTIVGDQSDAALLDSLGASLGPFDIIIDDGSHLNEHVITSFHALFPHVRPGGLYVIEDTQTSYWPGWGGSSTELDRPDTSMNLVKSLVDGLNHREFVRNGDAEPSATDLAVTSVHVHHNMAVIEKGVNTEQSAPPWIPRTEDEMTAFRAP</sequence>
<feature type="region of interest" description="Disordered" evidence="6">
    <location>
        <begin position="373"/>
        <end position="392"/>
    </location>
</feature>
<dbReference type="AlphaFoldDB" id="A0A5B2X0G2"/>
<keyword evidence="3 8" id="KW-0808">Transferase</keyword>
<organism evidence="8 9">
    <name type="scientific">Solihabitans fulvus</name>
    <dbReference type="NCBI Taxonomy" id="1892852"/>
    <lineage>
        <taxon>Bacteria</taxon>
        <taxon>Bacillati</taxon>
        <taxon>Actinomycetota</taxon>
        <taxon>Actinomycetes</taxon>
        <taxon>Pseudonocardiales</taxon>
        <taxon>Pseudonocardiaceae</taxon>
        <taxon>Solihabitans</taxon>
    </lineage>
</organism>
<reference evidence="8 9" key="1">
    <citation type="submission" date="2019-09" db="EMBL/GenBank/DDBJ databases">
        <title>Goodfellowia gen. nov., a new genus of the Pseudonocardineae related to Actinoalloteichus, containing Goodfellowia coeruleoviolacea gen. nov., comb. nov. gen. nov., comb. nov.</title>
        <authorList>
            <person name="Labeda D."/>
        </authorList>
    </citation>
    <scope>NUCLEOTIDE SEQUENCE [LARGE SCALE GENOMIC DNA]</scope>
    <source>
        <strain evidence="8 9">AN110305</strain>
    </source>
</reference>
<evidence type="ECO:0000313" key="9">
    <source>
        <dbReference type="Proteomes" id="UP000323454"/>
    </source>
</evidence>
<dbReference type="Gene3D" id="3.30.1050.30">
    <property type="match status" value="1"/>
</dbReference>
<keyword evidence="5" id="KW-0045">Antibiotic biosynthesis</keyword>
<accession>A0A5B2X0G2</accession>
<evidence type="ECO:0000313" key="8">
    <source>
        <dbReference type="EMBL" id="KAA2256349.1"/>
    </source>
</evidence>
<dbReference type="Gene3D" id="3.40.50.150">
    <property type="entry name" value="Vaccinia Virus protein VP39"/>
    <property type="match status" value="1"/>
</dbReference>
<dbReference type="InterPro" id="IPR040800">
    <property type="entry name" value="MycE_N"/>
</dbReference>
<dbReference type="SUPFAM" id="SSF53335">
    <property type="entry name" value="S-adenosyl-L-methionine-dependent methyltransferases"/>
    <property type="match status" value="1"/>
</dbReference>
<dbReference type="GO" id="GO:0017000">
    <property type="term" value="P:antibiotic biosynthetic process"/>
    <property type="evidence" value="ECO:0007669"/>
    <property type="project" value="UniProtKB-KW"/>
</dbReference>
<dbReference type="OrthoDB" id="9816424at2"/>